<reference evidence="1" key="1">
    <citation type="journal article" date="2019" name="Sci. Rep.">
        <title>Draft genome of Tanacetum cinerariifolium, the natural source of mosquito coil.</title>
        <authorList>
            <person name="Yamashiro T."/>
            <person name="Shiraishi A."/>
            <person name="Satake H."/>
            <person name="Nakayama K."/>
        </authorList>
    </citation>
    <scope>NUCLEOTIDE SEQUENCE</scope>
</reference>
<proteinExistence type="predicted"/>
<dbReference type="EMBL" id="BKCJ010003912">
    <property type="protein sequence ID" value="GEU57914.1"/>
    <property type="molecule type" value="Genomic_DNA"/>
</dbReference>
<sequence>MPKVDSVRTSGVIIKDWFSDDDDTLVDSQEDSQTTVKPSFKKIEFTKARNESVKSDKQADKPKMVTQKYEVDRKDWNVSTVERNGVTTVKTSAGYVWRSKITDLNNVSKDGSGSWISKRVNLIDPQGRLNGGYLRAYVRVIAGTDDEDSDSELLIPTQWSDESKNEKRAKRWREEFKWKRSLFEIDLTFGINGFDLEKGIEVMKDKVIQEHVYEEEVFLNNNIGKQSCDPVEMPSEAMEQGMDDHVPDEIDGSKCDHVPNHVSNLEVLVCKQVANHGGDELVDKGIPLKGKRVYAE</sequence>
<comment type="caution">
    <text evidence="1">The sequence shown here is derived from an EMBL/GenBank/DDBJ whole genome shotgun (WGS) entry which is preliminary data.</text>
</comment>
<name>A0A6L2LCI2_TANCI</name>
<evidence type="ECO:0000313" key="1">
    <source>
        <dbReference type="EMBL" id="GEU57914.1"/>
    </source>
</evidence>
<organism evidence="1">
    <name type="scientific">Tanacetum cinerariifolium</name>
    <name type="common">Dalmatian daisy</name>
    <name type="synonym">Chrysanthemum cinerariifolium</name>
    <dbReference type="NCBI Taxonomy" id="118510"/>
    <lineage>
        <taxon>Eukaryota</taxon>
        <taxon>Viridiplantae</taxon>
        <taxon>Streptophyta</taxon>
        <taxon>Embryophyta</taxon>
        <taxon>Tracheophyta</taxon>
        <taxon>Spermatophyta</taxon>
        <taxon>Magnoliopsida</taxon>
        <taxon>eudicotyledons</taxon>
        <taxon>Gunneridae</taxon>
        <taxon>Pentapetalae</taxon>
        <taxon>asterids</taxon>
        <taxon>campanulids</taxon>
        <taxon>Asterales</taxon>
        <taxon>Asteraceae</taxon>
        <taxon>Asteroideae</taxon>
        <taxon>Anthemideae</taxon>
        <taxon>Anthemidinae</taxon>
        <taxon>Tanacetum</taxon>
    </lineage>
</organism>
<gene>
    <name evidence="1" type="ORF">Tci_029892</name>
</gene>
<accession>A0A6L2LCI2</accession>
<dbReference type="AlphaFoldDB" id="A0A6L2LCI2"/>
<protein>
    <submittedName>
        <fullName evidence="1">Uncharacterized protein</fullName>
    </submittedName>
</protein>